<dbReference type="RefSeq" id="WP_315626194.1">
    <property type="nucleotide sequence ID" value="NZ_JAUHMF010000005.1"/>
</dbReference>
<dbReference type="Proteomes" id="UP001254165">
    <property type="component" value="Unassembled WGS sequence"/>
</dbReference>
<reference evidence="1 2" key="1">
    <citation type="submission" date="2023-07" db="EMBL/GenBank/DDBJ databases">
        <title>Novel species of Thermanaerothrix with wide hydrolytic capabilities.</title>
        <authorList>
            <person name="Zayulina K.S."/>
            <person name="Podosokorskaya O.A."/>
            <person name="Elcheninov A.G."/>
        </authorList>
    </citation>
    <scope>NUCLEOTIDE SEQUENCE [LARGE SCALE GENOMIC DNA]</scope>
    <source>
        <strain evidence="1 2">4228-RoL</strain>
    </source>
</reference>
<accession>A0ABU3NRK6</accession>
<sequence length="219" mass="25205">MLPYGHQWIAWRWRGQFWPRVILAVKILAETGVSTALDLLLLLSQKTGSSPRANSLRNVVYGALADEQVAHRMVEYFAIKLPGTAPVKLSVLRLTDYGKSLARALGVEPVESDWEKIVRLHKGEEQEGHAALVLMAAYQARLRGWKAEVMPFDPQETPWFQPDLKLTDPEGWFYYCEVETRSRDNPEKWMRMRQANLIVPMPITRYWMVERLKAMGIPG</sequence>
<feature type="non-terminal residue" evidence="1">
    <location>
        <position position="219"/>
    </location>
</feature>
<comment type="caution">
    <text evidence="1">The sequence shown here is derived from an EMBL/GenBank/DDBJ whole genome shotgun (WGS) entry which is preliminary data.</text>
</comment>
<name>A0ABU3NRK6_9CHLR</name>
<gene>
    <name evidence="1" type="ORF">QYE77_14475</name>
</gene>
<keyword evidence="2" id="KW-1185">Reference proteome</keyword>
<dbReference type="EMBL" id="JAUHMF010000005">
    <property type="protein sequence ID" value="MDT8899467.1"/>
    <property type="molecule type" value="Genomic_DNA"/>
</dbReference>
<evidence type="ECO:0000313" key="2">
    <source>
        <dbReference type="Proteomes" id="UP001254165"/>
    </source>
</evidence>
<proteinExistence type="predicted"/>
<protein>
    <submittedName>
        <fullName evidence="1">Uncharacterized protein</fullName>
    </submittedName>
</protein>
<organism evidence="1 2">
    <name type="scientific">Thermanaerothrix solaris</name>
    <dbReference type="NCBI Taxonomy" id="3058434"/>
    <lineage>
        <taxon>Bacteria</taxon>
        <taxon>Bacillati</taxon>
        <taxon>Chloroflexota</taxon>
        <taxon>Anaerolineae</taxon>
        <taxon>Anaerolineales</taxon>
        <taxon>Anaerolineaceae</taxon>
        <taxon>Thermanaerothrix</taxon>
    </lineage>
</organism>
<evidence type="ECO:0000313" key="1">
    <source>
        <dbReference type="EMBL" id="MDT8899467.1"/>
    </source>
</evidence>